<keyword evidence="1" id="KW-1133">Transmembrane helix</keyword>
<feature type="transmembrane region" description="Helical" evidence="1">
    <location>
        <begin position="36"/>
        <end position="57"/>
    </location>
</feature>
<accession>A0A510DYQ2</accession>
<organism evidence="3 5">
    <name type="scientific">Sulfuracidifex tepidarius</name>
    <dbReference type="NCBI Taxonomy" id="1294262"/>
    <lineage>
        <taxon>Archaea</taxon>
        <taxon>Thermoproteota</taxon>
        <taxon>Thermoprotei</taxon>
        <taxon>Sulfolobales</taxon>
        <taxon>Sulfolobaceae</taxon>
        <taxon>Sulfuracidifex</taxon>
    </lineage>
</organism>
<reference evidence="5" key="1">
    <citation type="submission" date="2018-09" db="EMBL/GenBank/DDBJ databases">
        <title>Complete Genome Sequencing of Sulfolobus sp. JCM 16834.</title>
        <authorList>
            <person name="Kato S."/>
            <person name="Itoh T."/>
            <person name="Ohkuma M."/>
        </authorList>
    </citation>
    <scope>NUCLEOTIDE SEQUENCE [LARGE SCALE GENOMIC DNA]</scope>
    <source>
        <strain evidence="5">IC-007</strain>
    </source>
</reference>
<keyword evidence="1" id="KW-0812">Transmembrane</keyword>
<dbReference type="AlphaFoldDB" id="A0A510E6P9"/>
<dbReference type="EMBL" id="AP018929">
    <property type="protein sequence ID" value="BBG25362.1"/>
    <property type="molecule type" value="Genomic_DNA"/>
</dbReference>
<accession>A0A510E6P9</accession>
<evidence type="ECO:0000313" key="2">
    <source>
        <dbReference type="EMBL" id="BBG25362.1"/>
    </source>
</evidence>
<feature type="transmembrane region" description="Helical" evidence="1">
    <location>
        <begin position="69"/>
        <end position="92"/>
    </location>
</feature>
<keyword evidence="1" id="KW-0472">Membrane</keyword>
<dbReference type="Proteomes" id="UP000322983">
    <property type="component" value="Chromosome"/>
</dbReference>
<evidence type="ECO:0000256" key="1">
    <source>
        <dbReference type="SAM" id="Phobius"/>
    </source>
</evidence>
<name>A0A510E6P9_9CREN</name>
<dbReference type="EMBL" id="AP018930">
    <property type="protein sequence ID" value="BBG28156.1"/>
    <property type="molecule type" value="Genomic_DNA"/>
</dbReference>
<protein>
    <submittedName>
        <fullName evidence="3">Uncharacterized protein</fullName>
    </submittedName>
</protein>
<gene>
    <name evidence="2" type="ORF">IC006_2697</name>
    <name evidence="3" type="ORF">IC007_2711</name>
</gene>
<evidence type="ECO:0000313" key="3">
    <source>
        <dbReference type="EMBL" id="BBG28156.1"/>
    </source>
</evidence>
<reference evidence="3 4" key="2">
    <citation type="journal article" date="2020" name="Int. J. Syst. Evol. Microbiol.">
        <title>Sulfuracidifex tepidarius gen. nov., sp. nov. and transfer of Sulfolobus metallicus Huber and Stetter 1992 to the genus Sulfuracidifex as Sulfuracidifex metallicus comb. nov.</title>
        <authorList>
            <person name="Itoh T."/>
            <person name="Miura T."/>
            <person name="Sakai H.D."/>
            <person name="Kato S."/>
            <person name="Ohkuma M."/>
            <person name="Takashina T."/>
        </authorList>
    </citation>
    <scope>NUCLEOTIDE SEQUENCE</scope>
    <source>
        <strain evidence="2 4">IC-006</strain>
        <strain evidence="3">IC-007</strain>
    </source>
</reference>
<evidence type="ECO:0000313" key="4">
    <source>
        <dbReference type="Proteomes" id="UP000322983"/>
    </source>
</evidence>
<evidence type="ECO:0000313" key="5">
    <source>
        <dbReference type="Proteomes" id="UP000325030"/>
    </source>
</evidence>
<keyword evidence="4" id="KW-1185">Reference proteome</keyword>
<sequence length="95" mass="11106">MIKIWYLHISIAIIGIIITVLIMIEFFRLNKEFKSGLTKILSVLALLLVGEFFSFLTDFIMWRNNSNPIYIYPSLATLILAFSSLLVFYYYITKV</sequence>
<dbReference type="Proteomes" id="UP000325030">
    <property type="component" value="Chromosome"/>
</dbReference>
<proteinExistence type="predicted"/>
<dbReference type="KEGG" id="step:IC006_2697"/>
<feature type="transmembrane region" description="Helical" evidence="1">
    <location>
        <begin position="6"/>
        <end position="24"/>
    </location>
</feature>